<feature type="transmembrane region" description="Helical" evidence="14">
    <location>
        <begin position="121"/>
        <end position="147"/>
    </location>
</feature>
<evidence type="ECO:0000256" key="14">
    <source>
        <dbReference type="SAM" id="Phobius"/>
    </source>
</evidence>
<comment type="caution">
    <text evidence="15">The sequence shown here is derived from an EMBL/GenBank/DDBJ whole genome shotgun (WGS) entry which is preliminary data.</text>
</comment>
<sequence length="493" mass="53837">MVVAVSAVLVLWVGFVAYFTILSRRSTSDIRDFALGSMMFSPWFVGLSLAAGMTSAATFIINPGLIGYYGISGVISYAIALPLAALISLVVLTRRFRRVGTTSRALTLSQWMGNIYTSRRLAVFFAILSLLLITFLVLITVGLTLVLSTALGVHHLFVLFGITVFVYGYMAFGGANTMVYSNAVQALLMLVVALILLGSGLEHFADGFRGFLRKLEAIDPVLTLPTNAESPLFRDYFEIVFAQMIVGVAVICQPHIITKSLLLKEDSQVRPYLFSGVVVQSLFFMVVIAGLYARLEFPDLQMDGKVIKPDALMSTYVTQRFHPALGVLVVFGLLAAGISTIESLIQSLSTTLTVDLLQPFFFRGAEPNRVVKINRLVIFLIGIVAFVISKQQIEHPNLSVAMLAQNGVYAFFGAAFFPVLMGIFSRNPDKIAALAAAVTALVVHFGIYYMRLTPYMQVEVRNPAIPASIAIVCALVVGLSVFFVRNKKARGQH</sequence>
<evidence type="ECO:0000256" key="2">
    <source>
        <dbReference type="ARBA" id="ARBA00006434"/>
    </source>
</evidence>
<keyword evidence="5 14" id="KW-0812">Transmembrane</keyword>
<evidence type="ECO:0000256" key="9">
    <source>
        <dbReference type="ARBA" id="ARBA00023065"/>
    </source>
</evidence>
<dbReference type="Proteomes" id="UP000253517">
    <property type="component" value="Unassembled WGS sequence"/>
</dbReference>
<dbReference type="GO" id="GO:0015293">
    <property type="term" value="F:symporter activity"/>
    <property type="evidence" value="ECO:0007669"/>
    <property type="project" value="UniProtKB-KW"/>
</dbReference>
<dbReference type="GO" id="GO:0006814">
    <property type="term" value="P:sodium ion transport"/>
    <property type="evidence" value="ECO:0007669"/>
    <property type="project" value="UniProtKB-KW"/>
</dbReference>
<comment type="subcellular location">
    <subcellularLocation>
        <location evidence="1">Cell membrane</location>
        <topology evidence="1">Multi-pass membrane protein</topology>
    </subcellularLocation>
</comment>
<keyword evidence="10 14" id="KW-0472">Membrane</keyword>
<dbReference type="EMBL" id="QPJS01000005">
    <property type="protein sequence ID" value="RCX02157.1"/>
    <property type="molecule type" value="Genomic_DNA"/>
</dbReference>
<keyword evidence="4" id="KW-1003">Cell membrane</keyword>
<dbReference type="PANTHER" id="PTHR48086">
    <property type="entry name" value="SODIUM/PROLINE SYMPORTER-RELATED"/>
    <property type="match status" value="1"/>
</dbReference>
<dbReference type="RefSeq" id="WP_037361114.1">
    <property type="nucleotide sequence ID" value="NZ_BHZF01000004.1"/>
</dbReference>
<proteinExistence type="inferred from homology"/>
<protein>
    <submittedName>
        <fullName evidence="15">Sodium/pantothenate symporter</fullName>
    </submittedName>
</protein>
<evidence type="ECO:0000256" key="11">
    <source>
        <dbReference type="ARBA" id="ARBA00023201"/>
    </source>
</evidence>
<keyword evidence="7 14" id="KW-1133">Transmembrane helix</keyword>
<dbReference type="AlphaFoldDB" id="A0A369A264"/>
<evidence type="ECO:0000256" key="3">
    <source>
        <dbReference type="ARBA" id="ARBA00022448"/>
    </source>
</evidence>
<comment type="catalytic activity">
    <reaction evidence="12">
        <text>L-proline(in) + Na(+)(in) = L-proline(out) + Na(+)(out)</text>
        <dbReference type="Rhea" id="RHEA:28967"/>
        <dbReference type="ChEBI" id="CHEBI:29101"/>
        <dbReference type="ChEBI" id="CHEBI:60039"/>
    </reaction>
</comment>
<evidence type="ECO:0000256" key="13">
    <source>
        <dbReference type="RuleBase" id="RU362091"/>
    </source>
</evidence>
<feature type="transmembrane region" description="Helical" evidence="14">
    <location>
        <begin position="153"/>
        <end position="172"/>
    </location>
</feature>
<accession>A0A369A264</accession>
<keyword evidence="11" id="KW-0739">Sodium transport</keyword>
<dbReference type="Pfam" id="PF00474">
    <property type="entry name" value="SSF"/>
    <property type="match status" value="1"/>
</dbReference>
<dbReference type="PANTHER" id="PTHR48086:SF3">
    <property type="entry name" value="SODIUM_PROLINE SYMPORTER"/>
    <property type="match status" value="1"/>
</dbReference>
<keyword evidence="8" id="KW-0915">Sodium</keyword>
<keyword evidence="16" id="KW-1185">Reference proteome</keyword>
<feature type="transmembrane region" description="Helical" evidence="14">
    <location>
        <begin position="67"/>
        <end position="92"/>
    </location>
</feature>
<feature type="transmembrane region" description="Helical" evidence="14">
    <location>
        <begin position="6"/>
        <end position="22"/>
    </location>
</feature>
<feature type="transmembrane region" description="Helical" evidence="14">
    <location>
        <begin position="43"/>
        <end position="61"/>
    </location>
</feature>
<feature type="transmembrane region" description="Helical" evidence="14">
    <location>
        <begin position="431"/>
        <end position="452"/>
    </location>
</feature>
<keyword evidence="6" id="KW-0769">Symport</keyword>
<gene>
    <name evidence="15" type="ORF">DES35_105129</name>
</gene>
<dbReference type="InterPro" id="IPR050277">
    <property type="entry name" value="Sodium:Solute_Symporter"/>
</dbReference>
<reference evidence="15 16" key="1">
    <citation type="submission" date="2018-07" db="EMBL/GenBank/DDBJ databases">
        <title>Genomic Encyclopedia of Type Strains, Phase IV (KMG-IV): sequencing the most valuable type-strain genomes for metagenomic binning, comparative biology and taxonomic classification.</title>
        <authorList>
            <person name="Goeker M."/>
        </authorList>
    </citation>
    <scope>NUCLEOTIDE SEQUENCE [LARGE SCALE GENOMIC DNA]</scope>
    <source>
        <strain evidence="15 16">DSM 21410</strain>
    </source>
</reference>
<evidence type="ECO:0000313" key="15">
    <source>
        <dbReference type="EMBL" id="RCX02157.1"/>
    </source>
</evidence>
<evidence type="ECO:0000256" key="10">
    <source>
        <dbReference type="ARBA" id="ARBA00023136"/>
    </source>
</evidence>
<organism evidence="15 16">
    <name type="scientific">Schleiferia thermophila</name>
    <dbReference type="NCBI Taxonomy" id="884107"/>
    <lineage>
        <taxon>Bacteria</taxon>
        <taxon>Pseudomonadati</taxon>
        <taxon>Bacteroidota</taxon>
        <taxon>Flavobacteriia</taxon>
        <taxon>Flavobacteriales</taxon>
        <taxon>Schleiferiaceae</taxon>
        <taxon>Schleiferia</taxon>
    </lineage>
</organism>
<feature type="transmembrane region" description="Helical" evidence="14">
    <location>
        <begin position="269"/>
        <end position="293"/>
    </location>
</feature>
<evidence type="ECO:0000256" key="8">
    <source>
        <dbReference type="ARBA" id="ARBA00023053"/>
    </source>
</evidence>
<dbReference type="PROSITE" id="PS50283">
    <property type="entry name" value="NA_SOLUT_SYMP_3"/>
    <property type="match status" value="1"/>
</dbReference>
<evidence type="ECO:0000256" key="5">
    <source>
        <dbReference type="ARBA" id="ARBA00022692"/>
    </source>
</evidence>
<evidence type="ECO:0000256" key="7">
    <source>
        <dbReference type="ARBA" id="ARBA00022989"/>
    </source>
</evidence>
<feature type="transmembrane region" description="Helical" evidence="14">
    <location>
        <begin position="370"/>
        <end position="388"/>
    </location>
</feature>
<feature type="transmembrane region" description="Helical" evidence="14">
    <location>
        <begin position="236"/>
        <end position="257"/>
    </location>
</feature>
<keyword evidence="9" id="KW-0406">Ion transport</keyword>
<evidence type="ECO:0000256" key="12">
    <source>
        <dbReference type="ARBA" id="ARBA00033708"/>
    </source>
</evidence>
<feature type="transmembrane region" description="Helical" evidence="14">
    <location>
        <begin position="408"/>
        <end position="424"/>
    </location>
</feature>
<feature type="transmembrane region" description="Helical" evidence="14">
    <location>
        <begin position="464"/>
        <end position="484"/>
    </location>
</feature>
<dbReference type="InterPro" id="IPR038377">
    <property type="entry name" value="Na/Glc_symporter_sf"/>
</dbReference>
<dbReference type="InterPro" id="IPR001734">
    <property type="entry name" value="Na/solute_symporter"/>
</dbReference>
<evidence type="ECO:0000313" key="16">
    <source>
        <dbReference type="Proteomes" id="UP000253517"/>
    </source>
</evidence>
<name>A0A369A264_9FLAO</name>
<dbReference type="GO" id="GO:0005886">
    <property type="term" value="C:plasma membrane"/>
    <property type="evidence" value="ECO:0007669"/>
    <property type="project" value="UniProtKB-SubCell"/>
</dbReference>
<feature type="transmembrane region" description="Helical" evidence="14">
    <location>
        <begin position="179"/>
        <end position="201"/>
    </location>
</feature>
<keyword evidence="3" id="KW-0813">Transport</keyword>
<comment type="similarity">
    <text evidence="2 13">Belongs to the sodium:solute symporter (SSF) (TC 2.A.21) family.</text>
</comment>
<feature type="transmembrane region" description="Helical" evidence="14">
    <location>
        <begin position="321"/>
        <end position="341"/>
    </location>
</feature>
<dbReference type="Gene3D" id="1.20.1730.10">
    <property type="entry name" value="Sodium/glucose cotransporter"/>
    <property type="match status" value="1"/>
</dbReference>
<evidence type="ECO:0000256" key="6">
    <source>
        <dbReference type="ARBA" id="ARBA00022847"/>
    </source>
</evidence>
<evidence type="ECO:0000256" key="1">
    <source>
        <dbReference type="ARBA" id="ARBA00004651"/>
    </source>
</evidence>
<evidence type="ECO:0000256" key="4">
    <source>
        <dbReference type="ARBA" id="ARBA00022475"/>
    </source>
</evidence>